<keyword evidence="2" id="KW-0687">Ribonucleoprotein</keyword>
<keyword evidence="3" id="KW-1185">Reference proteome</keyword>
<dbReference type="GO" id="GO:0005840">
    <property type="term" value="C:ribosome"/>
    <property type="evidence" value="ECO:0007669"/>
    <property type="project" value="UniProtKB-KW"/>
</dbReference>
<dbReference type="STRING" id="645991.Sgly_0386"/>
<dbReference type="RefSeq" id="WP_013623623.1">
    <property type="nucleotide sequence ID" value="NC_015172.1"/>
</dbReference>
<evidence type="ECO:0000259" key="1">
    <source>
        <dbReference type="Pfam" id="PF01248"/>
    </source>
</evidence>
<sequence>MLDESLKKENNRVVGIKQTKRALEKGGVSYVYVARDADAGLLQPIVELCRIKGLEVKEVQTMSELGKICGIAVGAAVAAVQEK</sequence>
<name>F0SY02_SYNGF</name>
<protein>
    <submittedName>
        <fullName evidence="2">LSU ribosomal protein L7AE</fullName>
    </submittedName>
</protein>
<gene>
    <name evidence="2" type="ordered locus">Sgly_0386</name>
</gene>
<dbReference type="KEGG" id="sgy:Sgly_0386"/>
<dbReference type="AlphaFoldDB" id="F0SY02"/>
<evidence type="ECO:0000313" key="2">
    <source>
        <dbReference type="EMBL" id="ADY54752.1"/>
    </source>
</evidence>
<accession>F0SY02</accession>
<dbReference type="HOGENOM" id="CLU_168063_2_0_9"/>
<proteinExistence type="predicted"/>
<dbReference type="Gene3D" id="3.30.1330.30">
    <property type="match status" value="1"/>
</dbReference>
<evidence type="ECO:0000313" key="3">
    <source>
        <dbReference type="Proteomes" id="UP000007488"/>
    </source>
</evidence>
<feature type="domain" description="Ribosomal protein eL8/eL30/eS12/Gadd45" evidence="1">
    <location>
        <begin position="6"/>
        <end position="82"/>
    </location>
</feature>
<reference evidence="3" key="2">
    <citation type="submission" date="2011-02" db="EMBL/GenBank/DDBJ databases">
        <title>The complete genome of Syntrophobotulus glycolicus DSM 8271.</title>
        <authorList>
            <person name="Lucas S."/>
            <person name="Copeland A."/>
            <person name="Lapidus A."/>
            <person name="Bruce D."/>
            <person name="Goodwin L."/>
            <person name="Pitluck S."/>
            <person name="Kyrpides N."/>
            <person name="Mavromatis K."/>
            <person name="Pagani I."/>
            <person name="Ivanova N."/>
            <person name="Mikhailova N."/>
            <person name="Chertkov O."/>
            <person name="Held B."/>
            <person name="Detter J.C."/>
            <person name="Tapia R."/>
            <person name="Han C."/>
            <person name="Land M."/>
            <person name="Hauser L."/>
            <person name="Markowitz V."/>
            <person name="Cheng J.-F."/>
            <person name="Hugenholtz P."/>
            <person name="Woyke T."/>
            <person name="Wu D."/>
            <person name="Spring S."/>
            <person name="Schroeder M."/>
            <person name="Brambilla E."/>
            <person name="Klenk H.-P."/>
            <person name="Eisen J.A."/>
        </authorList>
    </citation>
    <scope>NUCLEOTIDE SEQUENCE [LARGE SCALE GENOMIC DNA]</scope>
    <source>
        <strain evidence="3">DSM 8271 / FlGlyR</strain>
    </source>
</reference>
<dbReference type="eggNOG" id="COG1358">
    <property type="taxonomic scope" value="Bacteria"/>
</dbReference>
<dbReference type="InterPro" id="IPR004038">
    <property type="entry name" value="Ribosomal_eL8/eL30/eS12/Gad45"/>
</dbReference>
<dbReference type="OrthoDB" id="2353623at2"/>
<keyword evidence="2" id="KW-0689">Ribosomal protein</keyword>
<dbReference type="EMBL" id="CP002547">
    <property type="protein sequence ID" value="ADY54752.1"/>
    <property type="molecule type" value="Genomic_DNA"/>
</dbReference>
<dbReference type="Pfam" id="PF01248">
    <property type="entry name" value="Ribosomal_L7Ae"/>
    <property type="match status" value="1"/>
</dbReference>
<dbReference type="SUPFAM" id="SSF55315">
    <property type="entry name" value="L30e-like"/>
    <property type="match status" value="1"/>
</dbReference>
<dbReference type="InterPro" id="IPR029064">
    <property type="entry name" value="Ribosomal_eL30-like_sf"/>
</dbReference>
<reference evidence="2 3" key="1">
    <citation type="journal article" date="2011" name="Stand. Genomic Sci.">
        <title>Complete genome sequence of Syntrophobotulus glycolicus type strain (FlGlyR).</title>
        <authorList>
            <person name="Han C."/>
            <person name="Mwirichia R."/>
            <person name="Chertkov O."/>
            <person name="Held B."/>
            <person name="Lapidus A."/>
            <person name="Nolan M."/>
            <person name="Lucas S."/>
            <person name="Hammon N."/>
            <person name="Deshpande S."/>
            <person name="Cheng J.F."/>
            <person name="Tapia R."/>
            <person name="Goodwin L."/>
            <person name="Pitluck S."/>
            <person name="Huntemann M."/>
            <person name="Liolios K."/>
            <person name="Ivanova N."/>
            <person name="Pagani I."/>
            <person name="Mavromatis K."/>
            <person name="Ovchinikova G."/>
            <person name="Pati A."/>
            <person name="Chen A."/>
            <person name="Palaniappan K."/>
            <person name="Land M."/>
            <person name="Hauser L."/>
            <person name="Brambilla E.M."/>
            <person name="Rohde M."/>
            <person name="Spring S."/>
            <person name="Sikorski J."/>
            <person name="Goker M."/>
            <person name="Woyke T."/>
            <person name="Bristow J."/>
            <person name="Eisen J.A."/>
            <person name="Markowitz V."/>
            <person name="Hugenholtz P."/>
            <person name="Kyrpides N.C."/>
            <person name="Klenk H.P."/>
            <person name="Detter J.C."/>
        </authorList>
    </citation>
    <scope>NUCLEOTIDE SEQUENCE [LARGE SCALE GENOMIC DNA]</scope>
    <source>
        <strain evidence="3">DSM 8271 / FlGlyR</strain>
    </source>
</reference>
<organism evidence="2 3">
    <name type="scientific">Syntrophobotulus glycolicus (strain DSM 8271 / FlGlyR)</name>
    <dbReference type="NCBI Taxonomy" id="645991"/>
    <lineage>
        <taxon>Bacteria</taxon>
        <taxon>Bacillati</taxon>
        <taxon>Bacillota</taxon>
        <taxon>Clostridia</taxon>
        <taxon>Eubacteriales</taxon>
        <taxon>Desulfitobacteriaceae</taxon>
        <taxon>Syntrophobotulus</taxon>
    </lineage>
</organism>
<dbReference type="Proteomes" id="UP000007488">
    <property type="component" value="Chromosome"/>
</dbReference>